<protein>
    <submittedName>
        <fullName evidence="1">17089_t:CDS:1</fullName>
    </submittedName>
</protein>
<dbReference type="Proteomes" id="UP000789702">
    <property type="component" value="Unassembled WGS sequence"/>
</dbReference>
<feature type="non-terminal residue" evidence="1">
    <location>
        <position position="1"/>
    </location>
</feature>
<gene>
    <name evidence="1" type="ORF">DHETER_LOCUS14035</name>
</gene>
<accession>A0ACA9QAG8</accession>
<dbReference type="EMBL" id="CAJVPU010041198">
    <property type="protein sequence ID" value="CAG8740891.1"/>
    <property type="molecule type" value="Genomic_DNA"/>
</dbReference>
<feature type="non-terminal residue" evidence="1">
    <location>
        <position position="74"/>
    </location>
</feature>
<reference evidence="1" key="1">
    <citation type="submission" date="2021-06" db="EMBL/GenBank/DDBJ databases">
        <authorList>
            <person name="Kallberg Y."/>
            <person name="Tangrot J."/>
            <person name="Rosling A."/>
        </authorList>
    </citation>
    <scope>NUCLEOTIDE SEQUENCE</scope>
    <source>
        <strain evidence="1">IL203A</strain>
    </source>
</reference>
<organism evidence="1 2">
    <name type="scientific">Dentiscutata heterogama</name>
    <dbReference type="NCBI Taxonomy" id="1316150"/>
    <lineage>
        <taxon>Eukaryota</taxon>
        <taxon>Fungi</taxon>
        <taxon>Fungi incertae sedis</taxon>
        <taxon>Mucoromycota</taxon>
        <taxon>Glomeromycotina</taxon>
        <taxon>Glomeromycetes</taxon>
        <taxon>Diversisporales</taxon>
        <taxon>Gigasporaceae</taxon>
        <taxon>Dentiscutata</taxon>
    </lineage>
</organism>
<sequence length="74" mass="8713">RFTFANKEILNNNVYIFDTLNYKWVKTLNRNNQTFPILLHILIVIITASVLIPVIIAIVIFSRCKEDNRNKHLT</sequence>
<evidence type="ECO:0000313" key="1">
    <source>
        <dbReference type="EMBL" id="CAG8740891.1"/>
    </source>
</evidence>
<name>A0ACA9QAG8_9GLOM</name>
<proteinExistence type="predicted"/>
<keyword evidence="2" id="KW-1185">Reference proteome</keyword>
<evidence type="ECO:0000313" key="2">
    <source>
        <dbReference type="Proteomes" id="UP000789702"/>
    </source>
</evidence>
<comment type="caution">
    <text evidence="1">The sequence shown here is derived from an EMBL/GenBank/DDBJ whole genome shotgun (WGS) entry which is preliminary data.</text>
</comment>